<keyword evidence="5" id="KW-1185">Reference proteome</keyword>
<feature type="region of interest" description="Disordered" evidence="2">
    <location>
        <begin position="254"/>
        <end position="330"/>
    </location>
</feature>
<dbReference type="OrthoDB" id="185175at2759"/>
<dbReference type="AlphaFoldDB" id="A0A152A4Q2"/>
<dbReference type="OMA" id="YSHIDRE"/>
<feature type="domain" description="Rho-GAP" evidence="3">
    <location>
        <begin position="789"/>
        <end position="973"/>
    </location>
</feature>
<organism evidence="4 5">
    <name type="scientific">Tieghemostelium lacteum</name>
    <name type="common">Slime mold</name>
    <name type="synonym">Dictyostelium lacteum</name>
    <dbReference type="NCBI Taxonomy" id="361077"/>
    <lineage>
        <taxon>Eukaryota</taxon>
        <taxon>Amoebozoa</taxon>
        <taxon>Evosea</taxon>
        <taxon>Eumycetozoa</taxon>
        <taxon>Dictyostelia</taxon>
        <taxon>Dictyosteliales</taxon>
        <taxon>Raperosteliaceae</taxon>
        <taxon>Tieghemostelium</taxon>
    </lineage>
</organism>
<dbReference type="Gene3D" id="3.10.20.90">
    <property type="entry name" value="Phosphatidylinositol 3-kinase Catalytic Subunit, Chain A, domain 1"/>
    <property type="match status" value="1"/>
</dbReference>
<dbReference type="InParanoid" id="A0A152A4Q2"/>
<feature type="compositionally biased region" description="Low complexity" evidence="2">
    <location>
        <begin position="494"/>
        <end position="506"/>
    </location>
</feature>
<evidence type="ECO:0000313" key="4">
    <source>
        <dbReference type="EMBL" id="KYR01204.1"/>
    </source>
</evidence>
<dbReference type="FunCoup" id="A0A152A4Q2">
    <property type="interactions" value="160"/>
</dbReference>
<evidence type="ECO:0000256" key="1">
    <source>
        <dbReference type="ARBA" id="ARBA00022468"/>
    </source>
</evidence>
<evidence type="ECO:0000313" key="5">
    <source>
        <dbReference type="Proteomes" id="UP000076078"/>
    </source>
</evidence>
<evidence type="ECO:0000259" key="3">
    <source>
        <dbReference type="PROSITE" id="PS50238"/>
    </source>
</evidence>
<dbReference type="Pfam" id="PF16511">
    <property type="entry name" value="FERM_f0"/>
    <property type="match status" value="1"/>
</dbReference>
<feature type="region of interest" description="Disordered" evidence="2">
    <location>
        <begin position="626"/>
        <end position="670"/>
    </location>
</feature>
<dbReference type="STRING" id="361077.A0A152A4Q2"/>
<feature type="compositionally biased region" description="Low complexity" evidence="2">
    <location>
        <begin position="187"/>
        <end position="233"/>
    </location>
</feature>
<dbReference type="PANTHER" id="PTHR23177:SF35">
    <property type="entry name" value="RHO GTPASE-ACTIVATING PROTEIN GACA"/>
    <property type="match status" value="1"/>
</dbReference>
<dbReference type="CDD" id="cd00159">
    <property type="entry name" value="RhoGAP"/>
    <property type="match status" value="1"/>
</dbReference>
<dbReference type="Proteomes" id="UP000076078">
    <property type="component" value="Unassembled WGS sequence"/>
</dbReference>
<accession>A0A152A4Q2</accession>
<dbReference type="SUPFAM" id="SSF48350">
    <property type="entry name" value="GTPase activation domain, GAP"/>
    <property type="match status" value="1"/>
</dbReference>
<dbReference type="PROSITE" id="PS50238">
    <property type="entry name" value="RHOGAP"/>
    <property type="match status" value="1"/>
</dbReference>
<protein>
    <submittedName>
        <fullName evidence="4">RhoGAP domain-containing protein</fullName>
    </submittedName>
</protein>
<name>A0A152A4Q2_TIELA</name>
<dbReference type="InterPro" id="IPR000198">
    <property type="entry name" value="RhoGAP_dom"/>
</dbReference>
<feature type="region of interest" description="Disordered" evidence="2">
    <location>
        <begin position="453"/>
        <end position="472"/>
    </location>
</feature>
<dbReference type="Gene3D" id="1.10.555.10">
    <property type="entry name" value="Rho GTPase activation protein"/>
    <property type="match status" value="1"/>
</dbReference>
<comment type="caution">
    <text evidence="4">The sequence shown here is derived from an EMBL/GenBank/DDBJ whole genome shotgun (WGS) entry which is preliminary data.</text>
</comment>
<feature type="compositionally biased region" description="Low complexity" evidence="2">
    <location>
        <begin position="626"/>
        <end position="641"/>
    </location>
</feature>
<sequence>MKIIKTTSNIYNYSGYSSTHYYHYNSHQFRNSNNRMVAVDKSNQKPERIILVVKVPEIGLTKKILFDRVDTILDAVNLILEKLPPGSVDGQNYNIYLPQKGKWCKLDSPFSKYSLKENQEIEFKKDTRSGVSQMLSNVGNLMKPYRTIYIKLPEILQTGVLIDQQQQQSTSNNTSTTSTPRMNGDFSSLNATTTTSTTTTPPLLPNLVITSNSNPTTPNSSLSRSSSSLKNSSQDTFVKPISLTSTTPVMGIPKLNLSNLSGSSPQLSTTASSSPSNSPRTHQLEQKKSLLKIITGGSSTPKGMVSGTSATGTQPSTPTANTPRNLGTFSKSSEESFKIESFDFDDDVTLKEILAKIYQKYQHLDKDLLEDYSLIKDGEWLNDKSKTLGDYGIKHMDEMEFKRQSQKVKIIFLNRELLISLNPNDTLKDINYKIITQYLPSLIKLHRSTSVSVNNPLSPSPSSPTQNSKQSFRSSLSIEPINLLLLEQNYLEPSSSSSQNLNNNRSLRSHSDASPLSFGSAKELVLPQQQSVENVLIKRKSSFSGGSNTKSTEPEKPLSIQLGHNYSNLPQELQEFKDFKLFLSPKYINPTINNRYDLLLDEKRSLSSFNFWNNVKLYFKNSITTPNNNITNTNTNTNNNNGGILRDSKDSNNGSLRESKSILKSSNSNSSKYSVPFYLVIECEQFSCSSIVTVESSSTVYDVIRTFNRFLLGKNEQSLLKVNDSLDEFGLYFDTVDSVGKRDGFEYSGGLIALDITKSLSNYPLEPMDKLIFKRTNQLFGISPPLMQCKLDPVTNQEIPTILLELKSKFIEMEGFTVEGIFRQNNYSEQAFQTIVQSLQDGTLMDKSVNDRLDPHAIISFIKRWFMKLPKKLCQDLDDETLLYASTQDSAAEHVLLESIQPTERSLLLWLVRFLSEVVQNSALNKMNAKHLALAVGPLLIPNNYFNDTSVSVQASGSNKNLEKLNQSSLFIQHLIKLKLKEQGFSHSLSASYSISNNSSSAVSLTSASNTSSSSLLSSSLISRSPSLENFQ</sequence>
<feature type="compositionally biased region" description="Polar residues" evidence="2">
    <location>
        <begin position="296"/>
        <end position="328"/>
    </location>
</feature>
<dbReference type="InterPro" id="IPR008936">
    <property type="entry name" value="Rho_GTPase_activation_prot"/>
</dbReference>
<keyword evidence="1" id="KW-0343">GTPase activation</keyword>
<feature type="compositionally biased region" description="Low complexity" evidence="2">
    <location>
        <begin position="164"/>
        <end position="179"/>
    </location>
</feature>
<dbReference type="EMBL" id="LODT01000011">
    <property type="protein sequence ID" value="KYR01204.1"/>
    <property type="molecule type" value="Genomic_DNA"/>
</dbReference>
<dbReference type="InterPro" id="IPR044785">
    <property type="entry name" value="RopGAP1-5"/>
</dbReference>
<dbReference type="SMART" id="SM00324">
    <property type="entry name" value="RhoGAP"/>
    <property type="match status" value="1"/>
</dbReference>
<feature type="region of interest" description="Disordered" evidence="2">
    <location>
        <begin position="494"/>
        <end position="514"/>
    </location>
</feature>
<reference evidence="4 5" key="1">
    <citation type="submission" date="2015-12" db="EMBL/GenBank/DDBJ databases">
        <title>Dictyostelia acquired genes for synthesis and detection of signals that induce cell-type specialization by lateral gene transfer from prokaryotes.</title>
        <authorList>
            <person name="Gloeckner G."/>
            <person name="Schaap P."/>
        </authorList>
    </citation>
    <scope>NUCLEOTIDE SEQUENCE [LARGE SCALE GENOMIC DNA]</scope>
    <source>
        <strain evidence="4 5">TK</strain>
    </source>
</reference>
<gene>
    <name evidence="4" type="ORF">DLAC_02322</name>
</gene>
<dbReference type="GO" id="GO:0005096">
    <property type="term" value="F:GTPase activator activity"/>
    <property type="evidence" value="ECO:0007669"/>
    <property type="project" value="UniProtKB-KW"/>
</dbReference>
<dbReference type="PANTHER" id="PTHR23177">
    <property type="entry name" value="MKIAA1688 PROTEIN"/>
    <property type="match status" value="1"/>
</dbReference>
<feature type="compositionally biased region" description="Low complexity" evidence="2">
    <location>
        <begin position="261"/>
        <end position="281"/>
    </location>
</feature>
<dbReference type="Pfam" id="PF00620">
    <property type="entry name" value="RhoGAP"/>
    <property type="match status" value="1"/>
</dbReference>
<proteinExistence type="predicted"/>
<dbReference type="InterPro" id="IPR032425">
    <property type="entry name" value="FERM_f0"/>
</dbReference>
<evidence type="ECO:0000256" key="2">
    <source>
        <dbReference type="SAM" id="MobiDB-lite"/>
    </source>
</evidence>
<dbReference type="GO" id="GO:0007165">
    <property type="term" value="P:signal transduction"/>
    <property type="evidence" value="ECO:0007669"/>
    <property type="project" value="InterPro"/>
</dbReference>
<feature type="region of interest" description="Disordered" evidence="2">
    <location>
        <begin position="163"/>
        <end position="234"/>
    </location>
</feature>